<sequence length="286" mass="33093">MDKIKFTEMPTEHEARLYLTTIGEEEMLPGGSCGPKVRPYYVLHYVTKGCGKFLVNGMTYHLQAGQGFFIAPDYETRYETDGDEPWRYIWVGAAGEEMKHLMHDIGLNQANPIFSCHQGERLIRCLHDMLEHRQLTLTDHYYRMSTLYRFIAILSEERQDHRSIESGNSYAADAMTYVRHHLHEHMSTADIAVTMGLNRSYLSSLFRSKTGMTLQKYIQTCRMTRAKYLLESTHLSVASIAESCGYEKGESLSRIFRRMYGIGPADYRKLFLASQQEKRRAAKNKK</sequence>
<dbReference type="EMBL" id="CYYU01000009">
    <property type="protein sequence ID" value="CUN82376.1"/>
    <property type="molecule type" value="Genomic_DNA"/>
</dbReference>
<dbReference type="Gene3D" id="1.10.10.60">
    <property type="entry name" value="Homeodomain-like"/>
    <property type="match status" value="2"/>
</dbReference>
<dbReference type="InterPro" id="IPR014710">
    <property type="entry name" value="RmlC-like_jellyroll"/>
</dbReference>
<dbReference type="InterPro" id="IPR009057">
    <property type="entry name" value="Homeodomain-like_sf"/>
</dbReference>
<evidence type="ECO:0000313" key="5">
    <source>
        <dbReference type="EMBL" id="CUN82376.1"/>
    </source>
</evidence>
<dbReference type="Pfam" id="PF02311">
    <property type="entry name" value="AraC_binding"/>
    <property type="match status" value="1"/>
</dbReference>
<dbReference type="InterPro" id="IPR003313">
    <property type="entry name" value="AraC-bd"/>
</dbReference>
<name>A0A174A4B6_9FIRM</name>
<dbReference type="OrthoDB" id="9772607at2"/>
<dbReference type="AlphaFoldDB" id="A0A174A4B6"/>
<gene>
    <name evidence="5" type="primary">tetD</name>
    <name evidence="5" type="ORF">ERS852385_01449</name>
</gene>
<dbReference type="GO" id="GO:0043565">
    <property type="term" value="F:sequence-specific DNA binding"/>
    <property type="evidence" value="ECO:0007669"/>
    <property type="project" value="InterPro"/>
</dbReference>
<dbReference type="PANTHER" id="PTHR43280:SF28">
    <property type="entry name" value="HTH-TYPE TRANSCRIPTIONAL ACTIVATOR RHAS"/>
    <property type="match status" value="1"/>
</dbReference>
<reference evidence="5 6" key="1">
    <citation type="submission" date="2015-09" db="EMBL/GenBank/DDBJ databases">
        <authorList>
            <consortium name="Pathogen Informatics"/>
        </authorList>
    </citation>
    <scope>NUCLEOTIDE SEQUENCE [LARGE SCALE GENOMIC DNA]</scope>
    <source>
        <strain evidence="5 6">2789STDY5608828</strain>
    </source>
</reference>
<evidence type="ECO:0000256" key="2">
    <source>
        <dbReference type="ARBA" id="ARBA00023125"/>
    </source>
</evidence>
<dbReference type="Pfam" id="PF12833">
    <property type="entry name" value="HTH_18"/>
    <property type="match status" value="1"/>
</dbReference>
<dbReference type="PANTHER" id="PTHR43280">
    <property type="entry name" value="ARAC-FAMILY TRANSCRIPTIONAL REGULATOR"/>
    <property type="match status" value="1"/>
</dbReference>
<dbReference type="STRING" id="187979.ERS852385_01449"/>
<dbReference type="eggNOG" id="COG2207">
    <property type="taxonomic scope" value="Bacteria"/>
</dbReference>
<dbReference type="SMART" id="SM00342">
    <property type="entry name" value="HTH_ARAC"/>
    <property type="match status" value="1"/>
</dbReference>
<keyword evidence="6" id="KW-1185">Reference proteome</keyword>
<dbReference type="CDD" id="cd06986">
    <property type="entry name" value="cupin_MmsR-like_N"/>
    <property type="match status" value="1"/>
</dbReference>
<evidence type="ECO:0000256" key="1">
    <source>
        <dbReference type="ARBA" id="ARBA00023015"/>
    </source>
</evidence>
<evidence type="ECO:0000259" key="4">
    <source>
        <dbReference type="PROSITE" id="PS01124"/>
    </source>
</evidence>
<dbReference type="InterPro" id="IPR037923">
    <property type="entry name" value="HTH-like"/>
</dbReference>
<dbReference type="SUPFAM" id="SSF51215">
    <property type="entry name" value="Regulatory protein AraC"/>
    <property type="match status" value="1"/>
</dbReference>
<evidence type="ECO:0000313" key="6">
    <source>
        <dbReference type="Proteomes" id="UP000095546"/>
    </source>
</evidence>
<feature type="domain" description="HTH araC/xylS-type" evidence="4">
    <location>
        <begin position="172"/>
        <end position="270"/>
    </location>
</feature>
<keyword evidence="1" id="KW-0805">Transcription regulation</keyword>
<proteinExistence type="predicted"/>
<accession>A0A174A4B6</accession>
<organism evidence="5 6">
    <name type="scientific">Mitsuokella jalaludinii</name>
    <dbReference type="NCBI Taxonomy" id="187979"/>
    <lineage>
        <taxon>Bacteria</taxon>
        <taxon>Bacillati</taxon>
        <taxon>Bacillota</taxon>
        <taxon>Negativicutes</taxon>
        <taxon>Selenomonadales</taxon>
        <taxon>Selenomonadaceae</taxon>
        <taxon>Mitsuokella</taxon>
    </lineage>
</organism>
<keyword evidence="3" id="KW-0804">Transcription</keyword>
<dbReference type="Gene3D" id="2.60.120.10">
    <property type="entry name" value="Jelly Rolls"/>
    <property type="match status" value="1"/>
</dbReference>
<protein>
    <submittedName>
        <fullName evidence="5">DNA-binding transcriptional regulator AraC</fullName>
    </submittedName>
</protein>
<dbReference type="InterPro" id="IPR018060">
    <property type="entry name" value="HTH_AraC"/>
</dbReference>
<dbReference type="SUPFAM" id="SSF46689">
    <property type="entry name" value="Homeodomain-like"/>
    <property type="match status" value="2"/>
</dbReference>
<dbReference type="GO" id="GO:0003700">
    <property type="term" value="F:DNA-binding transcription factor activity"/>
    <property type="evidence" value="ECO:0007669"/>
    <property type="project" value="InterPro"/>
</dbReference>
<keyword evidence="2 5" id="KW-0238">DNA-binding</keyword>
<dbReference type="PROSITE" id="PS01124">
    <property type="entry name" value="HTH_ARAC_FAMILY_2"/>
    <property type="match status" value="1"/>
</dbReference>
<evidence type="ECO:0000256" key="3">
    <source>
        <dbReference type="ARBA" id="ARBA00023163"/>
    </source>
</evidence>
<dbReference type="RefSeq" id="WP_055161856.1">
    <property type="nucleotide sequence ID" value="NZ_CABIWZ010000009.1"/>
</dbReference>
<dbReference type="Proteomes" id="UP000095546">
    <property type="component" value="Unassembled WGS sequence"/>
</dbReference>